<sequence>MALKDDEDSGGAESSESSEDQWVSGGKARSGGGGAATGGGGGAAKLSSKSKSSSFKETKEEDNDHDSFHEAEWESTASAATSAARIHALESAIGEVFATVSALKSAYIQLQAAHSPFDPEKLRLADKAVIQELRRLSEMKHGFRDQQRLRDSSSTLHQHLHQHHHHNGRQQQSLEEHNEELRRKIQELATAAGIKQRAMETYEARVRACEAEIEQQRLEIDELNDNLARAVARREKLERRLRKCEQRSSANHHHHHHHRQGIGLSSSGGSPSILEGSGGGGGLLSSIDASPTPQIFEVAVQNARESALAFSKLLVSLMRGVQWDLEAAAESIEAGIGYARPAHRRFAFESYVCHRIFCGFENENFYINGSLSSILDPVKHRAECFRQFRDMRAVDPADLLGITPECLFGKFCHRKYLQIVHEKMEESFFGGFEQHRDVILDGGHPRTRFYQSFLRFAKAVWLVHRLAFSFEPTATIFQVKRGTEFDPAFMESAARNVRMSDDDDGVRPRVGFTVMPGFRVDKWIVKCHVYLDGMVASED</sequence>
<protein>
    <submittedName>
        <fullName evidence="4">Uncharacterized protein</fullName>
    </submittedName>
</protein>
<feature type="domain" description="GIL1/IRKI C-terminal" evidence="3">
    <location>
        <begin position="476"/>
        <end position="530"/>
    </location>
</feature>
<dbReference type="KEGG" id="smo:SELMODRAFT_405308"/>
<dbReference type="InterPro" id="IPR040225">
    <property type="entry name" value="GIL1-like"/>
</dbReference>
<dbReference type="Pfam" id="PF04859">
    <property type="entry name" value="DUF641"/>
    <property type="match status" value="1"/>
</dbReference>
<feature type="domain" description="DUF641" evidence="2">
    <location>
        <begin position="86"/>
        <end position="240"/>
    </location>
</feature>
<evidence type="ECO:0000259" key="2">
    <source>
        <dbReference type="Pfam" id="PF04859"/>
    </source>
</evidence>
<feature type="compositionally biased region" description="Gly residues" evidence="1">
    <location>
        <begin position="28"/>
        <end position="43"/>
    </location>
</feature>
<feature type="compositionally biased region" description="Low complexity" evidence="1">
    <location>
        <begin position="44"/>
        <end position="53"/>
    </location>
</feature>
<feature type="region of interest" description="Disordered" evidence="1">
    <location>
        <begin position="1"/>
        <end position="75"/>
    </location>
</feature>
<dbReference type="SUPFAM" id="SSF57997">
    <property type="entry name" value="Tropomyosin"/>
    <property type="match status" value="1"/>
</dbReference>
<accession>D8QWX9</accession>
<dbReference type="Pfam" id="PF24994">
    <property type="entry name" value="GIL1_IRKI_C"/>
    <property type="match status" value="1"/>
</dbReference>
<dbReference type="InterPro" id="IPR056813">
    <property type="entry name" value="GIL1_IRKI_C"/>
</dbReference>
<name>D8QWX9_SELML</name>
<evidence type="ECO:0000256" key="1">
    <source>
        <dbReference type="SAM" id="MobiDB-lite"/>
    </source>
</evidence>
<evidence type="ECO:0000259" key="3">
    <source>
        <dbReference type="Pfam" id="PF24994"/>
    </source>
</evidence>
<keyword evidence="5" id="KW-1185">Reference proteome</keyword>
<evidence type="ECO:0000313" key="4">
    <source>
        <dbReference type="EMBL" id="EFJ35312.1"/>
    </source>
</evidence>
<dbReference type="AlphaFoldDB" id="D8QWX9"/>
<feature type="compositionally biased region" description="Basic and acidic residues" evidence="1">
    <location>
        <begin position="141"/>
        <end position="151"/>
    </location>
</feature>
<evidence type="ECO:0000313" key="5">
    <source>
        <dbReference type="Proteomes" id="UP000001514"/>
    </source>
</evidence>
<dbReference type="PANTHER" id="PTHR31161">
    <property type="entry name" value="PROTEIN GRAVITROPIC IN THE LIGHT 1"/>
    <property type="match status" value="1"/>
</dbReference>
<reference evidence="4 5" key="1">
    <citation type="journal article" date="2011" name="Science">
        <title>The Selaginella genome identifies genetic changes associated with the evolution of vascular plants.</title>
        <authorList>
            <person name="Banks J.A."/>
            <person name="Nishiyama T."/>
            <person name="Hasebe M."/>
            <person name="Bowman J.L."/>
            <person name="Gribskov M."/>
            <person name="dePamphilis C."/>
            <person name="Albert V.A."/>
            <person name="Aono N."/>
            <person name="Aoyama T."/>
            <person name="Ambrose B.A."/>
            <person name="Ashton N.W."/>
            <person name="Axtell M.J."/>
            <person name="Barker E."/>
            <person name="Barker M.S."/>
            <person name="Bennetzen J.L."/>
            <person name="Bonawitz N.D."/>
            <person name="Chapple C."/>
            <person name="Cheng C."/>
            <person name="Correa L.G."/>
            <person name="Dacre M."/>
            <person name="DeBarry J."/>
            <person name="Dreyer I."/>
            <person name="Elias M."/>
            <person name="Engstrom E.M."/>
            <person name="Estelle M."/>
            <person name="Feng L."/>
            <person name="Finet C."/>
            <person name="Floyd S.K."/>
            <person name="Frommer W.B."/>
            <person name="Fujita T."/>
            <person name="Gramzow L."/>
            <person name="Gutensohn M."/>
            <person name="Harholt J."/>
            <person name="Hattori M."/>
            <person name="Heyl A."/>
            <person name="Hirai T."/>
            <person name="Hiwatashi Y."/>
            <person name="Ishikawa M."/>
            <person name="Iwata M."/>
            <person name="Karol K.G."/>
            <person name="Koehler B."/>
            <person name="Kolukisaoglu U."/>
            <person name="Kubo M."/>
            <person name="Kurata T."/>
            <person name="Lalonde S."/>
            <person name="Li K."/>
            <person name="Li Y."/>
            <person name="Litt A."/>
            <person name="Lyons E."/>
            <person name="Manning G."/>
            <person name="Maruyama T."/>
            <person name="Michael T.P."/>
            <person name="Mikami K."/>
            <person name="Miyazaki S."/>
            <person name="Morinaga S."/>
            <person name="Murata T."/>
            <person name="Mueller-Roeber B."/>
            <person name="Nelson D.R."/>
            <person name="Obara M."/>
            <person name="Oguri Y."/>
            <person name="Olmstead R.G."/>
            <person name="Onodera N."/>
            <person name="Petersen B.L."/>
            <person name="Pils B."/>
            <person name="Prigge M."/>
            <person name="Rensing S.A."/>
            <person name="Riano-Pachon D.M."/>
            <person name="Roberts A.W."/>
            <person name="Sato Y."/>
            <person name="Scheller H.V."/>
            <person name="Schulz B."/>
            <person name="Schulz C."/>
            <person name="Shakirov E.V."/>
            <person name="Shibagaki N."/>
            <person name="Shinohara N."/>
            <person name="Shippen D.E."/>
            <person name="Soerensen I."/>
            <person name="Sotooka R."/>
            <person name="Sugimoto N."/>
            <person name="Sugita M."/>
            <person name="Sumikawa N."/>
            <person name="Tanurdzic M."/>
            <person name="Theissen G."/>
            <person name="Ulvskov P."/>
            <person name="Wakazuki S."/>
            <person name="Weng J.K."/>
            <person name="Willats W.W."/>
            <person name="Wipf D."/>
            <person name="Wolf P.G."/>
            <person name="Yang L."/>
            <person name="Zimmer A.D."/>
            <person name="Zhu Q."/>
            <person name="Mitros T."/>
            <person name="Hellsten U."/>
            <person name="Loque D."/>
            <person name="Otillar R."/>
            <person name="Salamov A."/>
            <person name="Schmutz J."/>
            <person name="Shapiro H."/>
            <person name="Lindquist E."/>
            <person name="Lucas S."/>
            <person name="Rokhsar D."/>
            <person name="Grigoriev I.V."/>
        </authorList>
    </citation>
    <scope>NUCLEOTIDE SEQUENCE [LARGE SCALE GENOMIC DNA]</scope>
</reference>
<organism evidence="5">
    <name type="scientific">Selaginella moellendorffii</name>
    <name type="common">Spikemoss</name>
    <dbReference type="NCBI Taxonomy" id="88036"/>
    <lineage>
        <taxon>Eukaryota</taxon>
        <taxon>Viridiplantae</taxon>
        <taxon>Streptophyta</taxon>
        <taxon>Embryophyta</taxon>
        <taxon>Tracheophyta</taxon>
        <taxon>Lycopodiopsida</taxon>
        <taxon>Selaginellales</taxon>
        <taxon>Selaginellaceae</taxon>
        <taxon>Selaginella</taxon>
    </lineage>
</organism>
<dbReference type="InterPro" id="IPR006943">
    <property type="entry name" value="DUF641_pln"/>
</dbReference>
<dbReference type="GO" id="GO:0009959">
    <property type="term" value="P:negative gravitropism"/>
    <property type="evidence" value="ECO:0007669"/>
    <property type="project" value="InterPro"/>
</dbReference>
<proteinExistence type="predicted"/>
<dbReference type="EMBL" id="GL377568">
    <property type="protein sequence ID" value="EFJ35312.1"/>
    <property type="molecule type" value="Genomic_DNA"/>
</dbReference>
<feature type="region of interest" description="Disordered" evidence="1">
    <location>
        <begin position="242"/>
        <end position="279"/>
    </location>
</feature>
<feature type="compositionally biased region" description="Basic residues" evidence="1">
    <location>
        <begin position="158"/>
        <end position="168"/>
    </location>
</feature>
<feature type="region of interest" description="Disordered" evidence="1">
    <location>
        <begin position="141"/>
        <end position="179"/>
    </location>
</feature>
<dbReference type="eggNOG" id="ENOG502QUIT">
    <property type="taxonomic scope" value="Eukaryota"/>
</dbReference>
<feature type="compositionally biased region" description="Low complexity" evidence="1">
    <location>
        <begin position="261"/>
        <end position="275"/>
    </location>
</feature>
<gene>
    <name evidence="4" type="ORF">SELMODRAFT_405308</name>
</gene>
<feature type="compositionally biased region" description="Acidic residues" evidence="1">
    <location>
        <begin position="1"/>
        <end position="10"/>
    </location>
</feature>
<dbReference type="OrthoDB" id="1915848at2759"/>
<dbReference type="InParanoid" id="D8QWX9"/>
<feature type="compositionally biased region" description="Basic residues" evidence="1">
    <location>
        <begin position="250"/>
        <end position="260"/>
    </location>
</feature>
<dbReference type="HOGENOM" id="CLU_027301_0_1_1"/>
<dbReference type="GO" id="GO:0009639">
    <property type="term" value="P:response to red or far red light"/>
    <property type="evidence" value="ECO:0007669"/>
    <property type="project" value="InterPro"/>
</dbReference>
<dbReference type="Proteomes" id="UP000001514">
    <property type="component" value="Unassembled WGS sequence"/>
</dbReference>
<dbReference type="Gramene" id="EFJ35312">
    <property type="protein sequence ID" value="EFJ35312"/>
    <property type="gene ID" value="SELMODRAFT_405308"/>
</dbReference>
<dbReference type="FunCoup" id="D8QWX9">
    <property type="interactions" value="2072"/>
</dbReference>